<dbReference type="InterPro" id="IPR005474">
    <property type="entry name" value="Transketolase_N"/>
</dbReference>
<feature type="binding site" evidence="10">
    <location>
        <position position="410"/>
    </location>
    <ligand>
        <name>substrate</name>
    </ligand>
</feature>
<feature type="binding site" evidence="11">
    <location>
        <position position="183"/>
    </location>
    <ligand>
        <name>thiamine diphosphate</name>
        <dbReference type="ChEBI" id="CHEBI:58937"/>
    </ligand>
</feature>
<feature type="binding site" evidence="10">
    <location>
        <position position="499"/>
    </location>
    <ligand>
        <name>substrate</name>
    </ligand>
</feature>
<organism evidence="15 16">
    <name type="scientific">Kribbella steppae</name>
    <dbReference type="NCBI Taxonomy" id="2512223"/>
    <lineage>
        <taxon>Bacteria</taxon>
        <taxon>Bacillati</taxon>
        <taxon>Actinomycetota</taxon>
        <taxon>Actinomycetes</taxon>
        <taxon>Propionibacteriales</taxon>
        <taxon>Kribbellaceae</taxon>
        <taxon>Kribbella</taxon>
    </lineage>
</organism>
<keyword evidence="16" id="KW-1185">Reference proteome</keyword>
<evidence type="ECO:0000256" key="4">
    <source>
        <dbReference type="ARBA" id="ARBA00022723"/>
    </source>
</evidence>
<keyword evidence="3" id="KW-0808">Transferase</keyword>
<dbReference type="EMBL" id="SLWN01000012">
    <property type="protein sequence ID" value="TCO20262.1"/>
    <property type="molecule type" value="Genomic_DNA"/>
</dbReference>
<dbReference type="PANTHER" id="PTHR43522">
    <property type="entry name" value="TRANSKETOLASE"/>
    <property type="match status" value="1"/>
</dbReference>
<evidence type="ECO:0000256" key="5">
    <source>
        <dbReference type="ARBA" id="ARBA00022842"/>
    </source>
</evidence>
<comment type="cofactor">
    <cofactor evidence="12">
        <name>Mg(2+)</name>
        <dbReference type="ChEBI" id="CHEBI:18420"/>
    </cofactor>
    <text evidence="12">Binds 1 Mg(2+) ion per subunit. Can also utilize other divalent metal cations, such as Ca(2+), Mn(2+) and Co(2+).</text>
</comment>
<dbReference type="InterPro" id="IPR005475">
    <property type="entry name" value="Transketolase-like_Pyr-bd"/>
</dbReference>
<evidence type="ECO:0000256" key="13">
    <source>
        <dbReference type="PIRSR" id="PIRSR605478-5"/>
    </source>
</evidence>
<dbReference type="OrthoDB" id="8732661at2"/>
<feature type="binding site" evidence="10">
    <location>
        <position position="546"/>
    </location>
    <ligand>
        <name>substrate</name>
    </ligand>
</feature>
<dbReference type="GO" id="GO:0004802">
    <property type="term" value="F:transketolase activity"/>
    <property type="evidence" value="ECO:0007669"/>
    <property type="project" value="UniProtKB-UniRule"/>
</dbReference>
<dbReference type="PANTHER" id="PTHR43522:SF2">
    <property type="entry name" value="TRANSKETOLASE 1-RELATED"/>
    <property type="match status" value="1"/>
</dbReference>
<gene>
    <name evidence="15" type="ORF">EV652_1128</name>
</gene>
<feature type="site" description="Important for catalytic activity" evidence="13">
    <location>
        <position position="288"/>
    </location>
</feature>
<dbReference type="InterPro" id="IPR055152">
    <property type="entry name" value="Transketolase-like_C_2"/>
</dbReference>
<evidence type="ECO:0000256" key="8">
    <source>
        <dbReference type="NCBIfam" id="TIGR00232"/>
    </source>
</evidence>
<dbReference type="InterPro" id="IPR033247">
    <property type="entry name" value="Transketolase_fam"/>
</dbReference>
<comment type="similarity">
    <text evidence="1">Belongs to the transketolase family.</text>
</comment>
<accession>A0A4R2H3V6</accession>
<feature type="binding site" evidence="11">
    <location>
        <position position="463"/>
    </location>
    <ligand>
        <name>thiamine diphosphate</name>
        <dbReference type="ChEBI" id="CHEBI:58937"/>
    </ligand>
</feature>
<feature type="binding site" evidence="11">
    <location>
        <position position="93"/>
    </location>
    <ligand>
        <name>thiamine diphosphate</name>
        <dbReference type="ChEBI" id="CHEBI:58937"/>
    </ligand>
</feature>
<dbReference type="CDD" id="cd02012">
    <property type="entry name" value="TPP_TK"/>
    <property type="match status" value="1"/>
</dbReference>
<comment type="caution">
    <text evidence="15">The sequence shown here is derived from an EMBL/GenBank/DDBJ whole genome shotgun (WGS) entry which is preliminary data.</text>
</comment>
<dbReference type="SUPFAM" id="SSF52518">
    <property type="entry name" value="Thiamin diphosphate-binding fold (THDP-binding)"/>
    <property type="match status" value="2"/>
</dbReference>
<feature type="binding site" evidence="10">
    <location>
        <position position="288"/>
    </location>
    <ligand>
        <name>substrate</name>
    </ligand>
</feature>
<dbReference type="GO" id="GO:0005829">
    <property type="term" value="C:cytosol"/>
    <property type="evidence" value="ECO:0007669"/>
    <property type="project" value="TreeGrafter"/>
</dbReference>
<dbReference type="InterPro" id="IPR005478">
    <property type="entry name" value="Transketolase_bac-like"/>
</dbReference>
<dbReference type="Gene3D" id="3.40.50.970">
    <property type="match status" value="2"/>
</dbReference>
<feature type="binding site" evidence="11">
    <location>
        <begin position="141"/>
        <end position="143"/>
    </location>
    <ligand>
        <name>thiamine diphosphate</name>
        <dbReference type="ChEBI" id="CHEBI:58937"/>
    </ligand>
</feature>
<dbReference type="AlphaFoldDB" id="A0A4R2H3V6"/>
<reference evidence="15 16" key="1">
    <citation type="journal article" date="2015" name="Stand. Genomic Sci.">
        <title>Genomic Encyclopedia of Bacterial and Archaeal Type Strains, Phase III: the genomes of soil and plant-associated and newly described type strains.</title>
        <authorList>
            <person name="Whitman W.B."/>
            <person name="Woyke T."/>
            <person name="Klenk H.P."/>
            <person name="Zhou Y."/>
            <person name="Lilburn T.G."/>
            <person name="Beck B.J."/>
            <person name="De Vos P."/>
            <person name="Vandamme P."/>
            <person name="Eisen J.A."/>
            <person name="Garrity G."/>
            <person name="Hugenholtz P."/>
            <person name="Kyrpides N.C."/>
        </authorList>
    </citation>
    <scope>NUCLEOTIDE SEQUENCE [LARGE SCALE GENOMIC DNA]</scope>
    <source>
        <strain evidence="15 16">VKM Ac-2572</strain>
    </source>
</reference>
<evidence type="ECO:0000256" key="1">
    <source>
        <dbReference type="ARBA" id="ARBA00007131"/>
    </source>
</evidence>
<dbReference type="Pfam" id="PF22613">
    <property type="entry name" value="Transketolase_C_1"/>
    <property type="match status" value="1"/>
</dbReference>
<proteinExistence type="inferred from homology"/>
<feature type="binding site" evidence="10">
    <location>
        <position position="487"/>
    </location>
    <ligand>
        <name>substrate</name>
    </ligand>
</feature>
<dbReference type="GO" id="GO:0006098">
    <property type="term" value="P:pentose-phosphate shunt"/>
    <property type="evidence" value="ECO:0007669"/>
    <property type="project" value="TreeGrafter"/>
</dbReference>
<evidence type="ECO:0000256" key="3">
    <source>
        <dbReference type="ARBA" id="ARBA00022679"/>
    </source>
</evidence>
<evidence type="ECO:0000313" key="16">
    <source>
        <dbReference type="Proteomes" id="UP000294508"/>
    </source>
</evidence>
<evidence type="ECO:0000256" key="11">
    <source>
        <dbReference type="PIRSR" id="PIRSR605478-3"/>
    </source>
</evidence>
<feature type="binding site" evidence="11">
    <location>
        <position position="288"/>
    </location>
    <ligand>
        <name>thiamine diphosphate</name>
        <dbReference type="ChEBI" id="CHEBI:58937"/>
    </ligand>
</feature>
<dbReference type="CDD" id="cd07033">
    <property type="entry name" value="TPP_PYR_DXS_TK_like"/>
    <property type="match status" value="1"/>
</dbReference>
<dbReference type="Pfam" id="PF02779">
    <property type="entry name" value="Transket_pyr"/>
    <property type="match status" value="1"/>
</dbReference>
<dbReference type="SUPFAM" id="SSF52922">
    <property type="entry name" value="TK C-terminal domain-like"/>
    <property type="match status" value="1"/>
</dbReference>
<evidence type="ECO:0000256" key="9">
    <source>
        <dbReference type="PIRSR" id="PIRSR605478-1"/>
    </source>
</evidence>
<dbReference type="EC" id="2.2.1.1" evidence="2 8"/>
<dbReference type="InterPro" id="IPR029061">
    <property type="entry name" value="THDP-binding"/>
</dbReference>
<keyword evidence="6 11" id="KW-0786">Thiamine pyrophosphate</keyword>
<feature type="binding site" evidence="12">
    <location>
        <position position="182"/>
    </location>
    <ligand>
        <name>Mg(2+)</name>
        <dbReference type="ChEBI" id="CHEBI:18420"/>
    </ligand>
</feature>
<feature type="binding site" evidence="10">
    <location>
        <position position="53"/>
    </location>
    <ligand>
        <name>substrate</name>
    </ligand>
</feature>
<feature type="domain" description="Transketolase-like pyrimidine-binding" evidence="14">
    <location>
        <begin position="380"/>
        <end position="551"/>
    </location>
</feature>
<dbReference type="Pfam" id="PF00456">
    <property type="entry name" value="Transketolase_N"/>
    <property type="match status" value="1"/>
</dbReference>
<dbReference type="Proteomes" id="UP000294508">
    <property type="component" value="Unassembled WGS sequence"/>
</dbReference>
<evidence type="ECO:0000256" key="7">
    <source>
        <dbReference type="ARBA" id="ARBA00049473"/>
    </source>
</evidence>
<sequence>MAVEEQELRPDVVVHSHGDNVPQEHGAQDLAELSINTIRTLAIDAVETAGSGHPGTPMALAPLGHLLFTRFMRHDPTDPTWPDRDRFVLSAGHASMLLYALLHLCGYDLPLTELKRFRRLGSRCPGHPERGVTAGVEVTTGPLGQGFANAVGLAIAERLLAARFNRAGHDIVDHYTYVICSDGDLMEGVSAEAASLAGNLPLGKLIAFYDDNHITIEGSTDLAFCEQVEKRFEAYGWHVVSAPEVNDLDGLAGAIVAARSETSRPSLVMARSVIGYGAPTKSGTAAAHGAPLGADEARAVKANLDWPYAEPFTVPDMVRRMFHDAVLTPGRALHAAWQERFAAYREEYPELAAEFQRTCRGELPGDWERNLPSFTADGDMATRAASGRALNALAGAIPEMVGGSADLAPSTDTYLEGFGDVSCRDFGGRNFHFGVREHAMGAVLNGLAAHGGLRPFGATFLVFSDYMRPPIRLAALMGLPVVFVFTHDSIGVGEDGPTHQPVEHLVALRAVPDLVVLRPADANETAAAWQVAIDRRHGPTALALTRQKVPILPPPPPGAVAQGAYVRVDGDDIVLVASGSEVHVALAARAQLASSGISARVVSMPSWELFEAQPVAYQQEVLPPDRLTLGVEAGRSLGWCAWVDAMASVDRFGASAPAGKLFEAFGITPDQIAAHVHAALAR</sequence>
<dbReference type="GO" id="GO:0000287">
    <property type="term" value="F:magnesium ion binding"/>
    <property type="evidence" value="ECO:0007669"/>
    <property type="project" value="UniProtKB-ARBA"/>
</dbReference>
<dbReference type="RefSeq" id="WP_132212798.1">
    <property type="nucleotide sequence ID" value="NZ_SLWN01000012.1"/>
</dbReference>
<dbReference type="InterPro" id="IPR009014">
    <property type="entry name" value="Transketo_C/PFOR_II"/>
</dbReference>
<dbReference type="NCBIfam" id="TIGR00232">
    <property type="entry name" value="tktlase_bact"/>
    <property type="match status" value="1"/>
</dbReference>
<dbReference type="Gene3D" id="3.40.50.920">
    <property type="match status" value="1"/>
</dbReference>
<evidence type="ECO:0000256" key="12">
    <source>
        <dbReference type="PIRSR" id="PIRSR605478-4"/>
    </source>
</evidence>
<comment type="catalytic activity">
    <reaction evidence="7">
        <text>D-sedoheptulose 7-phosphate + D-glyceraldehyde 3-phosphate = aldehydo-D-ribose 5-phosphate + D-xylulose 5-phosphate</text>
        <dbReference type="Rhea" id="RHEA:10508"/>
        <dbReference type="ChEBI" id="CHEBI:57483"/>
        <dbReference type="ChEBI" id="CHEBI:57737"/>
        <dbReference type="ChEBI" id="CHEBI:58273"/>
        <dbReference type="ChEBI" id="CHEBI:59776"/>
        <dbReference type="EC" id="2.2.1.1"/>
    </reaction>
</comment>
<feature type="binding site" evidence="11">
    <location>
        <position position="212"/>
    </location>
    <ligand>
        <name>thiamine diphosphate</name>
        <dbReference type="ChEBI" id="CHEBI:58937"/>
    </ligand>
</feature>
<evidence type="ECO:0000256" key="2">
    <source>
        <dbReference type="ARBA" id="ARBA00013152"/>
    </source>
</evidence>
<feature type="binding site" evidence="12">
    <location>
        <position position="212"/>
    </location>
    <ligand>
        <name>Mg(2+)</name>
        <dbReference type="ChEBI" id="CHEBI:18420"/>
    </ligand>
</feature>
<feature type="binding site" evidence="12">
    <location>
        <position position="214"/>
    </location>
    <ligand>
        <name>Mg(2+)</name>
        <dbReference type="ChEBI" id="CHEBI:18420"/>
    </ligand>
</feature>
<evidence type="ECO:0000313" key="15">
    <source>
        <dbReference type="EMBL" id="TCO20262.1"/>
    </source>
</evidence>
<keyword evidence="4 12" id="KW-0479">Metal-binding</keyword>
<keyword evidence="5 12" id="KW-0460">Magnesium</keyword>
<dbReference type="FunFam" id="3.40.50.970:FF:000003">
    <property type="entry name" value="Transketolase"/>
    <property type="match status" value="1"/>
</dbReference>
<dbReference type="FunFam" id="3.40.50.970:FF:000004">
    <property type="entry name" value="Transketolase"/>
    <property type="match status" value="1"/>
</dbReference>
<name>A0A4R2H3V6_9ACTN</name>
<feature type="binding site" evidence="10">
    <location>
        <position position="495"/>
    </location>
    <ligand>
        <name>substrate</name>
    </ligand>
</feature>
<evidence type="ECO:0000259" key="14">
    <source>
        <dbReference type="SMART" id="SM00861"/>
    </source>
</evidence>
<protein>
    <recommendedName>
        <fullName evidence="2 8">Transketolase</fullName>
        <ecNumber evidence="2 8">2.2.1.1</ecNumber>
    </recommendedName>
</protein>
<feature type="active site" description="Proton donor" evidence="9">
    <location>
        <position position="437"/>
    </location>
</feature>
<feature type="binding site" evidence="10">
    <location>
        <position position="383"/>
    </location>
    <ligand>
        <name>substrate</name>
    </ligand>
</feature>
<feature type="site" description="Important for catalytic activity" evidence="13">
    <location>
        <position position="53"/>
    </location>
</feature>
<comment type="cofactor">
    <cofactor evidence="11">
        <name>thiamine diphosphate</name>
        <dbReference type="ChEBI" id="CHEBI:58937"/>
    </cofactor>
    <text evidence="11">Binds 1 thiamine pyrophosphate per subunit. During the reaction, the substrate forms a covalent intermediate with the cofactor.</text>
</comment>
<evidence type="ECO:0000256" key="10">
    <source>
        <dbReference type="PIRSR" id="PIRSR605478-2"/>
    </source>
</evidence>
<evidence type="ECO:0000256" key="6">
    <source>
        <dbReference type="ARBA" id="ARBA00023052"/>
    </source>
</evidence>
<dbReference type="SMART" id="SM00861">
    <property type="entry name" value="Transket_pyr"/>
    <property type="match status" value="1"/>
</dbReference>